<evidence type="ECO:0008006" key="3">
    <source>
        <dbReference type="Google" id="ProtNLM"/>
    </source>
</evidence>
<dbReference type="AlphaFoldDB" id="A0A5J6WXA5"/>
<protein>
    <recommendedName>
        <fullName evidence="3">Phage major capsid protein</fullName>
    </recommendedName>
</protein>
<evidence type="ECO:0000313" key="2">
    <source>
        <dbReference type="Proteomes" id="UP000594034"/>
    </source>
</evidence>
<name>A0A5J6WXA5_9GAMM</name>
<dbReference type="InterPro" id="IPR009228">
    <property type="entry name" value="Capsid_scaffold_GpO"/>
</dbReference>
<dbReference type="EMBL" id="CP040449">
    <property type="protein sequence ID" value="QFI54787.1"/>
    <property type="molecule type" value="Genomic_DNA"/>
</dbReference>
<gene>
    <name evidence="1" type="ORF">FE240_08840</name>
</gene>
<evidence type="ECO:0000313" key="1">
    <source>
        <dbReference type="EMBL" id="QFI54787.1"/>
    </source>
</evidence>
<reference evidence="1 2" key="1">
    <citation type="submission" date="2019-05" db="EMBL/GenBank/DDBJ databases">
        <title>OXA-830, a novel chromosomally encoded expanded-spectrum class D beta-lactamase in Aeromonas simiae.</title>
        <authorList>
            <person name="Zhou W."/>
            <person name="Chen Q."/>
        </authorList>
    </citation>
    <scope>NUCLEOTIDE SEQUENCE [LARGE SCALE GENOMIC DNA]</scope>
    <source>
        <strain evidence="1 2">A6</strain>
    </source>
</reference>
<proteinExistence type="predicted"/>
<dbReference type="Pfam" id="PF05929">
    <property type="entry name" value="Phage_GPO"/>
    <property type="match status" value="1"/>
</dbReference>
<accession>A0A5J6WXA5</accession>
<organism evidence="1 2">
    <name type="scientific">Aeromonas simiae</name>
    <dbReference type="NCBI Taxonomy" id="218936"/>
    <lineage>
        <taxon>Bacteria</taxon>
        <taxon>Pseudomonadati</taxon>
        <taxon>Pseudomonadota</taxon>
        <taxon>Gammaproteobacteria</taxon>
        <taxon>Aeromonadales</taxon>
        <taxon>Aeromonadaceae</taxon>
        <taxon>Aeromonas</taxon>
    </lineage>
</organism>
<dbReference type="InterPro" id="IPR006441">
    <property type="entry name" value="Phage_P2_GpN"/>
</dbReference>
<dbReference type="Proteomes" id="UP000594034">
    <property type="component" value="Chromosome"/>
</dbReference>
<dbReference type="Pfam" id="PF05125">
    <property type="entry name" value="Phage_cap_P2"/>
    <property type="match status" value="1"/>
</dbReference>
<keyword evidence="2" id="KW-1185">Reference proteome</keyword>
<dbReference type="RefSeq" id="WP_193004220.1">
    <property type="nucleotide sequence ID" value="NZ_CP040449.1"/>
</dbReference>
<dbReference type="KEGG" id="asim:FE240_08840"/>
<sequence>MVNPEITTGWVCIASSGPTVSEKEIKPEWLVDMASSYDPEFYTATMWPEHNRTEPMGHVMALKSAVENGITKLFAVLKPNLALIEVNKEGKLCFCSIEPRPNFAKSGKMYLAALGLTDTPDSTGTTALKFSAQGVTPRGVPMQWAGSYVEKRDNDFFNLLTHAKELNKQFQHIKSMTHDMTKQFSVTNAPTSEPMNMDINVITSDFRFSFSQRDGFLDPVASAALTSALAQSSPLLSRITFLHVADPHAAQFDGFKPGLRTGRRIGERFEVKASPSHTPPELTDMDSGTVFSWGELSQILGRMTQQQANEVLQGLMLLAVAEDIIRIGFHGIAAEAETDPSAHPNGEDVARGWHQTAKDADKAGERVLLAPVVFDVKGGGDYADLDAMAYHLVNKLPEAYRDDPRLVVLVGGELLRAHKQAYIKPGQVRDKDQRMKIADMPVMTNQNMPRNYFAITFLENMMVITEENSERVNATDVNDSKAWAMRYYRHSGYSLGEPKAYAAFDAISIAK</sequence>